<keyword evidence="2" id="KW-1185">Reference proteome</keyword>
<evidence type="ECO:0000313" key="2">
    <source>
        <dbReference type="Proteomes" id="UP001212821"/>
    </source>
</evidence>
<evidence type="ECO:0008006" key="3">
    <source>
        <dbReference type="Google" id="ProtNLM"/>
    </source>
</evidence>
<dbReference type="Proteomes" id="UP001212821">
    <property type="component" value="Chromosome"/>
</dbReference>
<proteinExistence type="predicted"/>
<organism evidence="1 2">
    <name type="scientific">Kitasatospora cathayae</name>
    <dbReference type="NCBI Taxonomy" id="3004092"/>
    <lineage>
        <taxon>Bacteria</taxon>
        <taxon>Bacillati</taxon>
        <taxon>Actinomycetota</taxon>
        <taxon>Actinomycetes</taxon>
        <taxon>Kitasatosporales</taxon>
        <taxon>Streptomycetaceae</taxon>
        <taxon>Kitasatospora</taxon>
    </lineage>
</organism>
<gene>
    <name evidence="1" type="ORF">O1G21_29350</name>
</gene>
<name>A0ABY7QA49_9ACTN</name>
<sequence length="145" mass="16080">MSSHQHGEVAAHDQAATHHYTVHYPAHPPREGDPHYRDFEHYRKATKDTAVCHFAERRHGDASECEGGLELHHAHVEFSLQNGVDLAVLEADYPGISNPDEVGAWVESADNLVWYCAKHHRGHGGVHTATASDFEASVYVRGLIS</sequence>
<evidence type="ECO:0000313" key="1">
    <source>
        <dbReference type="EMBL" id="WBP89545.1"/>
    </source>
</evidence>
<protein>
    <recommendedName>
        <fullName evidence="3">HNH endonuclease</fullName>
    </recommendedName>
</protein>
<reference evidence="2" key="1">
    <citation type="submission" date="2022-12" db="EMBL/GenBank/DDBJ databases">
        <authorList>
            <person name="Mo P."/>
        </authorList>
    </citation>
    <scope>NUCLEOTIDE SEQUENCE [LARGE SCALE GENOMIC DNA]</scope>
    <source>
        <strain evidence="2">HUAS 3-15</strain>
    </source>
</reference>
<accession>A0ABY7QA49</accession>
<dbReference type="EMBL" id="CP115450">
    <property type="protein sequence ID" value="WBP89545.1"/>
    <property type="molecule type" value="Genomic_DNA"/>
</dbReference>
<dbReference type="RefSeq" id="WP_270147909.1">
    <property type="nucleotide sequence ID" value="NZ_CP115450.1"/>
</dbReference>